<evidence type="ECO:0000313" key="2">
    <source>
        <dbReference type="Proteomes" id="UP001206878"/>
    </source>
</evidence>
<feature type="non-terminal residue" evidence="1">
    <location>
        <position position="1"/>
    </location>
</feature>
<gene>
    <name evidence="1" type="ORF">NVV43_32395</name>
</gene>
<dbReference type="EMBL" id="JANPXH010002165">
    <property type="protein sequence ID" value="MCR6680038.1"/>
    <property type="molecule type" value="Genomic_DNA"/>
</dbReference>
<organism evidence="1 2">
    <name type="scientific">Escherichia marmotae</name>
    <dbReference type="NCBI Taxonomy" id="1499973"/>
    <lineage>
        <taxon>Bacteria</taxon>
        <taxon>Pseudomonadati</taxon>
        <taxon>Pseudomonadota</taxon>
        <taxon>Gammaproteobacteria</taxon>
        <taxon>Enterobacterales</taxon>
        <taxon>Enterobacteriaceae</taxon>
        <taxon>Escherichia</taxon>
    </lineage>
</organism>
<dbReference type="Pfam" id="PF09909">
    <property type="entry name" value="DUF2138"/>
    <property type="match status" value="1"/>
</dbReference>
<proteinExistence type="predicted"/>
<comment type="caution">
    <text evidence="1">The sequence shown here is derived from an EMBL/GenBank/DDBJ whole genome shotgun (WGS) entry which is preliminary data.</text>
</comment>
<sequence length="75" mass="8742">DLFRDSDSLSPLPKDLLTIPLLHDVLSEDFVFYYQTHADRLGIERRNRSIVYANEHTLKDKIFYSLLHQPAQAAL</sequence>
<reference evidence="1" key="1">
    <citation type="submission" date="2022-07" db="EMBL/GenBank/DDBJ databases">
        <title>Diversity of ethanolamine utilization by human commensal Escherichia coli.</title>
        <authorList>
            <person name="Jubelin G."/>
        </authorList>
    </citation>
    <scope>NUCLEOTIDE SEQUENCE</scope>
    <source>
        <strain evidence="1">S1</strain>
    </source>
</reference>
<name>A0AAW5N3Q6_9ESCH</name>
<dbReference type="Proteomes" id="UP001206878">
    <property type="component" value="Unassembled WGS sequence"/>
</dbReference>
<dbReference type="AlphaFoldDB" id="A0AAW5N3Q6"/>
<evidence type="ECO:0000313" key="1">
    <source>
        <dbReference type="EMBL" id="MCR6680038.1"/>
    </source>
</evidence>
<protein>
    <submittedName>
        <fullName evidence="1">DUF2138 family protein</fullName>
    </submittedName>
</protein>
<accession>A0AAW5N3Q6</accession>
<dbReference type="InterPro" id="IPR018671">
    <property type="entry name" value="DUF2138"/>
</dbReference>
<feature type="non-terminal residue" evidence="1">
    <location>
        <position position="75"/>
    </location>
</feature>